<dbReference type="Gene3D" id="1.20.58.2180">
    <property type="match status" value="1"/>
</dbReference>
<dbReference type="AlphaFoldDB" id="A0A4Q9DT58"/>
<dbReference type="Pfam" id="PF01497">
    <property type="entry name" value="Peripla_BP_2"/>
    <property type="match status" value="1"/>
</dbReference>
<dbReference type="Proteomes" id="UP000293142">
    <property type="component" value="Unassembled WGS sequence"/>
</dbReference>
<keyword evidence="3" id="KW-0804">Transcription</keyword>
<evidence type="ECO:0000313" key="7">
    <source>
        <dbReference type="EMBL" id="TBL80103.1"/>
    </source>
</evidence>
<gene>
    <name evidence="7" type="ORF">EYB31_06660</name>
</gene>
<sequence length="737" mass="83714">MIVLHMRIVPFLDLRLYNENYYQCLGRVVVMNIQDQIMLWNYAVIKVMDVRRLKMTDGEELHGYRLPASAFLQPTRGSAMVCLDGTAYPMKPLHVLHGGKGTYLDIVRTEDDFEYYLVFYSAAISLPSRQELQQLLERGNPFEMQYGFEPYSPVPLLLKLEQMDKEWRQSGMLERFHVKALFYQFVYDVLRQLHSQDVPIKKADLVSQALRYMDEHYADPISLESLAELFGCSPRHLVRLFQERLGQNPLDYLLEVRMEIAKRLILTTDATVQEIAHGLSYQDRYYFSRLFKKHVGISPNHYKAQVAQPVRPNRTLAVSESSIGKRRLGRYIVNGVENHYQYRRKGALQMNTFRKKTPMAVNLLLIVALLLSACASTPNSNGAGGSSQVSQNNTQSSQTAAPAVSRKIVDDRGETIVFNKPAKTILTFPKPLAETAIAIAGGVDRLVGIHPASKTLISQRVLSKYYPQINQINSSFTVEGGFVPNIEEILNIKPDVVFQWNMGKPEYYESMVKAGIQVVTIGWGPWDKEMATIRMLGTALGNEDRAEQLVKNQDAARAEIEQLVKDVPQDKRVKMLLISAMEGNKISVHGDSNFYHEIPGVKNAAYQEGVSKNTMQVSVEQILAWNPDMIVIHEGAVGVNPSAIYEHPQLKELTAAKNKKVYKLPEFALMSHMASLTWYWYGALAYPDKFSTVNMRNVIKDGYKFSYNIALKDEEVDQVLRVDANKDSALYVSKFKN</sequence>
<keyword evidence="8" id="KW-1185">Reference proteome</keyword>
<dbReference type="PROSITE" id="PS01124">
    <property type="entry name" value="HTH_ARAC_FAMILY_2"/>
    <property type="match status" value="1"/>
</dbReference>
<evidence type="ECO:0000256" key="4">
    <source>
        <dbReference type="SAM" id="MobiDB-lite"/>
    </source>
</evidence>
<dbReference type="Gene3D" id="3.40.50.1980">
    <property type="entry name" value="Nitrogenase molybdenum iron protein domain"/>
    <property type="match status" value="2"/>
</dbReference>
<dbReference type="OrthoDB" id="66025at2"/>
<feature type="region of interest" description="Disordered" evidence="4">
    <location>
        <begin position="381"/>
        <end position="405"/>
    </location>
</feature>
<dbReference type="SUPFAM" id="SSF46689">
    <property type="entry name" value="Homeodomain-like"/>
    <property type="match status" value="2"/>
</dbReference>
<feature type="compositionally biased region" description="Low complexity" evidence="4">
    <location>
        <begin position="386"/>
        <end position="399"/>
    </location>
</feature>
<feature type="domain" description="Fe/B12 periplasmic-binding" evidence="6">
    <location>
        <begin position="424"/>
        <end position="703"/>
    </location>
</feature>
<dbReference type="PANTHER" id="PTHR30535:SF34">
    <property type="entry name" value="MOLYBDATE-BINDING PROTEIN MOLA"/>
    <property type="match status" value="1"/>
</dbReference>
<dbReference type="Gene3D" id="1.10.10.60">
    <property type="entry name" value="Homeodomain-like"/>
    <property type="match status" value="2"/>
</dbReference>
<evidence type="ECO:0000256" key="3">
    <source>
        <dbReference type="ARBA" id="ARBA00023163"/>
    </source>
</evidence>
<dbReference type="SUPFAM" id="SSF53807">
    <property type="entry name" value="Helical backbone' metal receptor"/>
    <property type="match status" value="1"/>
</dbReference>
<evidence type="ECO:0000256" key="2">
    <source>
        <dbReference type="ARBA" id="ARBA00023015"/>
    </source>
</evidence>
<dbReference type="EMBL" id="SIRE01000005">
    <property type="protein sequence ID" value="TBL80103.1"/>
    <property type="molecule type" value="Genomic_DNA"/>
</dbReference>
<reference evidence="7 8" key="1">
    <citation type="submission" date="2019-02" db="EMBL/GenBank/DDBJ databases">
        <title>Paenibacillus sp. nov., isolated from surface-sterilized tissue of Thalictrum simplex L.</title>
        <authorList>
            <person name="Tuo L."/>
        </authorList>
    </citation>
    <scope>NUCLEOTIDE SEQUENCE [LARGE SCALE GENOMIC DNA]</scope>
    <source>
        <strain evidence="7 8">N2SHLJ1</strain>
    </source>
</reference>
<dbReference type="Pfam" id="PF12833">
    <property type="entry name" value="HTH_18"/>
    <property type="match status" value="1"/>
</dbReference>
<evidence type="ECO:0000313" key="8">
    <source>
        <dbReference type="Proteomes" id="UP000293142"/>
    </source>
</evidence>
<evidence type="ECO:0000259" key="5">
    <source>
        <dbReference type="PROSITE" id="PS01124"/>
    </source>
</evidence>
<dbReference type="InterPro" id="IPR009057">
    <property type="entry name" value="Homeodomain-like_sf"/>
</dbReference>
<organism evidence="7 8">
    <name type="scientific">Paenibacillus thalictri</name>
    <dbReference type="NCBI Taxonomy" id="2527873"/>
    <lineage>
        <taxon>Bacteria</taxon>
        <taxon>Bacillati</taxon>
        <taxon>Bacillota</taxon>
        <taxon>Bacilli</taxon>
        <taxon>Bacillales</taxon>
        <taxon>Paenibacillaceae</taxon>
        <taxon>Paenibacillus</taxon>
    </lineage>
</organism>
<comment type="caution">
    <text evidence="7">The sequence shown here is derived from an EMBL/GenBank/DDBJ whole genome shotgun (WGS) entry which is preliminary data.</text>
</comment>
<dbReference type="GO" id="GO:0071281">
    <property type="term" value="P:cellular response to iron ion"/>
    <property type="evidence" value="ECO:0007669"/>
    <property type="project" value="TreeGrafter"/>
</dbReference>
<dbReference type="InterPro" id="IPR050902">
    <property type="entry name" value="ABC_Transporter_SBP"/>
</dbReference>
<evidence type="ECO:0000256" key="1">
    <source>
        <dbReference type="ARBA" id="ARBA00008814"/>
    </source>
</evidence>
<comment type="similarity">
    <text evidence="1">Belongs to the bacterial solute-binding protein 8 family.</text>
</comment>
<protein>
    <submittedName>
        <fullName evidence="7">Helix-turn-helix domain-containing protein</fullName>
    </submittedName>
</protein>
<dbReference type="SMART" id="SM00342">
    <property type="entry name" value="HTH_ARAC"/>
    <property type="match status" value="1"/>
</dbReference>
<dbReference type="PANTHER" id="PTHR30535">
    <property type="entry name" value="VITAMIN B12-BINDING PROTEIN"/>
    <property type="match status" value="1"/>
</dbReference>
<evidence type="ECO:0000259" key="6">
    <source>
        <dbReference type="PROSITE" id="PS50983"/>
    </source>
</evidence>
<feature type="domain" description="HTH araC/xylS-type" evidence="5">
    <location>
        <begin position="207"/>
        <end position="305"/>
    </location>
</feature>
<name>A0A4Q9DT58_9BACL</name>
<dbReference type="GO" id="GO:0003700">
    <property type="term" value="F:DNA-binding transcription factor activity"/>
    <property type="evidence" value="ECO:0007669"/>
    <property type="project" value="InterPro"/>
</dbReference>
<keyword evidence="2" id="KW-0805">Transcription regulation</keyword>
<proteinExistence type="inferred from homology"/>
<accession>A0A4Q9DT58</accession>
<dbReference type="PROSITE" id="PS50983">
    <property type="entry name" value="FE_B12_PBP"/>
    <property type="match status" value="1"/>
</dbReference>
<dbReference type="InterPro" id="IPR018060">
    <property type="entry name" value="HTH_AraC"/>
</dbReference>
<dbReference type="GO" id="GO:0043565">
    <property type="term" value="F:sequence-specific DNA binding"/>
    <property type="evidence" value="ECO:0007669"/>
    <property type="project" value="InterPro"/>
</dbReference>
<dbReference type="InterPro" id="IPR002491">
    <property type="entry name" value="ABC_transptr_periplasmic_BD"/>
</dbReference>